<dbReference type="InterPro" id="IPR033659">
    <property type="entry name" value="Ferrochelatase_N"/>
</dbReference>
<dbReference type="OrthoDB" id="9809741at2"/>
<reference evidence="14" key="3">
    <citation type="journal article" date="2019" name="Int. J. Syst. Evol. Microbiol.">
        <title>The Global Catalogue of Microorganisms (GCM) 10K type strain sequencing project: providing services to taxonomists for standard genome sequencing and annotation.</title>
        <authorList>
            <consortium name="The Broad Institute Genomics Platform"/>
            <consortium name="The Broad Institute Genome Sequencing Center for Infectious Disease"/>
            <person name="Wu L."/>
            <person name="Ma J."/>
        </authorList>
    </citation>
    <scope>NUCLEOTIDE SEQUENCE [LARGE SCALE GENOMIC DNA]</scope>
    <source>
        <strain evidence="14">KCTC 62575</strain>
    </source>
</reference>
<evidence type="ECO:0000313" key="12">
    <source>
        <dbReference type="EMBL" id="RFC84172.1"/>
    </source>
</evidence>
<dbReference type="PANTHER" id="PTHR11108:SF1">
    <property type="entry name" value="FERROCHELATASE, MITOCHONDRIAL"/>
    <property type="match status" value="1"/>
</dbReference>
<dbReference type="Proteomes" id="UP000240957">
    <property type="component" value="Unassembled WGS sequence"/>
</dbReference>
<evidence type="ECO:0000256" key="7">
    <source>
        <dbReference type="ARBA" id="ARBA00023244"/>
    </source>
</evidence>
<comment type="pathway">
    <text evidence="9 10">Porphyrin-containing compound metabolism; protoheme biosynthesis; protoheme from protoporphyrin-IX: step 1/1.</text>
</comment>
<keyword evidence="6 9" id="KW-0456">Lyase</keyword>
<evidence type="ECO:0000256" key="2">
    <source>
        <dbReference type="ARBA" id="ARBA00022490"/>
    </source>
</evidence>
<dbReference type="GO" id="GO:0046872">
    <property type="term" value="F:metal ion binding"/>
    <property type="evidence" value="ECO:0007669"/>
    <property type="project" value="UniProtKB-KW"/>
</dbReference>
<keyword evidence="4 9" id="KW-0408">Iron</keyword>
<dbReference type="EMBL" id="PYIX02000008">
    <property type="protein sequence ID" value="RFC84172.1"/>
    <property type="molecule type" value="Genomic_DNA"/>
</dbReference>
<keyword evidence="2 9" id="KW-0963">Cytoplasm</keyword>
<dbReference type="Gene3D" id="3.40.50.1400">
    <property type="match status" value="2"/>
</dbReference>
<reference evidence="11" key="1">
    <citation type="journal article" date="2014" name="Int. J. Syst. Evol. Microbiol.">
        <title>Complete genome of a new Firmicutes species belonging to the dominant human colonic microbiota ('Ruminococcus bicirculans') reveals two chromosomes and a selective capacity to utilize plant glucans.</title>
        <authorList>
            <consortium name="NISC Comparative Sequencing Program"/>
            <person name="Wegmann U."/>
            <person name="Louis P."/>
            <person name="Goesmann A."/>
            <person name="Henrissat B."/>
            <person name="Duncan S.H."/>
            <person name="Flint H.J."/>
        </authorList>
    </citation>
    <scope>NUCLEOTIDE SEQUENCE</scope>
    <source>
        <strain evidence="11">KCTC 62575</strain>
    </source>
</reference>
<evidence type="ECO:0000313" key="13">
    <source>
        <dbReference type="Proteomes" id="UP000240957"/>
    </source>
</evidence>
<keyword evidence="14" id="KW-1185">Reference proteome</keyword>
<evidence type="ECO:0000256" key="10">
    <source>
        <dbReference type="RuleBase" id="RU000607"/>
    </source>
</evidence>
<dbReference type="GO" id="GO:0004325">
    <property type="term" value="F:ferrochelatase activity"/>
    <property type="evidence" value="ECO:0007669"/>
    <property type="project" value="UniProtKB-UniRule"/>
</dbReference>
<evidence type="ECO:0000256" key="5">
    <source>
        <dbReference type="ARBA" id="ARBA00023133"/>
    </source>
</evidence>
<dbReference type="InterPro" id="IPR019772">
    <property type="entry name" value="Ferrochelatase_AS"/>
</dbReference>
<evidence type="ECO:0000313" key="14">
    <source>
        <dbReference type="Proteomes" id="UP001595455"/>
    </source>
</evidence>
<feature type="binding site" evidence="9">
    <location>
        <position position="283"/>
    </location>
    <ligand>
        <name>Fe(2+)</name>
        <dbReference type="ChEBI" id="CHEBI:29033"/>
    </ligand>
</feature>
<dbReference type="CDD" id="cd03411">
    <property type="entry name" value="Ferrochelatase_N"/>
    <property type="match status" value="1"/>
</dbReference>
<dbReference type="InterPro" id="IPR001015">
    <property type="entry name" value="Ferrochelatase"/>
</dbReference>
<dbReference type="CDD" id="cd00419">
    <property type="entry name" value="Ferrochelatase_C"/>
    <property type="match status" value="1"/>
</dbReference>
<dbReference type="NCBIfam" id="TIGR00109">
    <property type="entry name" value="hemH"/>
    <property type="match status" value="1"/>
</dbReference>
<comment type="function">
    <text evidence="9 10">Catalyzes the ferrous insertion into protoporphyrin IX.</text>
</comment>
<dbReference type="EC" id="4.98.1.1" evidence="9 10"/>
<sequence length="341" mass="38658">MKSVSKPRVLVIVANLGTPDAPSEAAVRRFLKQFLSDGRVIEIPKLVWKIILHAFVLPFRPKRVAHAYAQVWSNDSPMREILFQQIEILKQQLLPQNPDLELHVVPAMTYGNPNIAKVLQDAEQNYFDQIILFPLFPQYSATSTAPLYDAVAKWVLTQRNLPALSIIRDYYQHPLYIQALAESVRKFQSVHGTADKLLMSFHGIPQPYADKGDPYADRCRITAQKLAQALNLKDEQWQISFQSRFGKQEWVKPYTDQTLLDWAQQGVKSVHVLSPAFSADCLETLEELALQNAELFIQAGGQHYQYIPALNTDPLHMELLTQLLQANLDPLTTTLSAVESA</sequence>
<comment type="similarity">
    <text evidence="1 9 10">Belongs to the ferrochelatase family.</text>
</comment>
<name>A0A371YRU0_9GAMM</name>
<dbReference type="InterPro" id="IPR033644">
    <property type="entry name" value="Ferrochelatase_C"/>
</dbReference>
<dbReference type="FunFam" id="3.40.50.1400:FF:000002">
    <property type="entry name" value="Ferrochelatase"/>
    <property type="match status" value="1"/>
</dbReference>
<dbReference type="RefSeq" id="WP_107007529.1">
    <property type="nucleotide sequence ID" value="NZ_JBHRSF010000102.1"/>
</dbReference>
<dbReference type="GO" id="GO:0006783">
    <property type="term" value="P:heme biosynthetic process"/>
    <property type="evidence" value="ECO:0007669"/>
    <property type="project" value="UniProtKB-UniRule"/>
</dbReference>
<dbReference type="EMBL" id="JBHRSF010000102">
    <property type="protein sequence ID" value="MFC2997006.1"/>
    <property type="molecule type" value="Genomic_DNA"/>
</dbReference>
<dbReference type="PROSITE" id="PS00534">
    <property type="entry name" value="FERROCHELATASE"/>
    <property type="match status" value="1"/>
</dbReference>
<evidence type="ECO:0000256" key="3">
    <source>
        <dbReference type="ARBA" id="ARBA00022723"/>
    </source>
</evidence>
<evidence type="ECO:0000313" key="11">
    <source>
        <dbReference type="EMBL" id="MFC2997006.1"/>
    </source>
</evidence>
<dbReference type="UniPathway" id="UPA00252">
    <property type="reaction ID" value="UER00325"/>
</dbReference>
<evidence type="ECO:0000256" key="4">
    <source>
        <dbReference type="ARBA" id="ARBA00023004"/>
    </source>
</evidence>
<reference evidence="11" key="4">
    <citation type="submission" date="2024-09" db="EMBL/GenBank/DDBJ databases">
        <authorList>
            <person name="Sun Q."/>
            <person name="Mori K."/>
        </authorList>
    </citation>
    <scope>NUCLEOTIDE SEQUENCE</scope>
    <source>
        <strain evidence="11">KCTC 62575</strain>
    </source>
</reference>
<dbReference type="Proteomes" id="UP001595455">
    <property type="component" value="Unassembled WGS sequence"/>
</dbReference>
<accession>A0A371YRU0</accession>
<evidence type="ECO:0000256" key="9">
    <source>
        <dbReference type="HAMAP-Rule" id="MF_00323"/>
    </source>
</evidence>
<dbReference type="PANTHER" id="PTHR11108">
    <property type="entry name" value="FERROCHELATASE"/>
    <property type="match status" value="1"/>
</dbReference>
<comment type="subcellular location">
    <subcellularLocation>
        <location evidence="9 10">Cytoplasm</location>
    </subcellularLocation>
</comment>
<proteinExistence type="inferred from homology"/>
<comment type="caution">
    <text evidence="12">The sequence shown here is derived from an EMBL/GenBank/DDBJ whole genome shotgun (WGS) entry which is preliminary data.</text>
</comment>
<protein>
    <recommendedName>
        <fullName evidence="9 10">Ferrochelatase</fullName>
        <ecNumber evidence="9 10">4.98.1.1</ecNumber>
    </recommendedName>
    <alternativeName>
        <fullName evidence="9">Heme synthase</fullName>
    </alternativeName>
    <alternativeName>
        <fullName evidence="9">Protoheme ferro-lyase</fullName>
    </alternativeName>
</protein>
<evidence type="ECO:0000256" key="8">
    <source>
        <dbReference type="ARBA" id="ARBA00024536"/>
    </source>
</evidence>
<dbReference type="GO" id="GO:0005737">
    <property type="term" value="C:cytoplasm"/>
    <property type="evidence" value="ECO:0007669"/>
    <property type="project" value="UniProtKB-SubCell"/>
</dbReference>
<reference evidence="12 13" key="2">
    <citation type="submission" date="2018-08" db="EMBL/GenBank/DDBJ databases">
        <title>The draft genome of Acinetobacter sichuanensis strain WCHAc060041.</title>
        <authorList>
            <person name="Qin J."/>
            <person name="Feng Y."/>
            <person name="Zong Z."/>
        </authorList>
    </citation>
    <scope>NUCLEOTIDE SEQUENCE [LARGE SCALE GENOMIC DNA]</scope>
    <source>
        <strain evidence="12 13">WCHAc060041</strain>
    </source>
</reference>
<dbReference type="AlphaFoldDB" id="A0A371YRU0"/>
<dbReference type="Pfam" id="PF00762">
    <property type="entry name" value="Ferrochelatase"/>
    <property type="match status" value="1"/>
</dbReference>
<organism evidence="12 13">
    <name type="scientific">Acinetobacter sichuanensis</name>
    <dbReference type="NCBI Taxonomy" id="2136183"/>
    <lineage>
        <taxon>Bacteria</taxon>
        <taxon>Pseudomonadati</taxon>
        <taxon>Pseudomonadota</taxon>
        <taxon>Gammaproteobacteria</taxon>
        <taxon>Moraxellales</taxon>
        <taxon>Moraxellaceae</taxon>
        <taxon>Acinetobacter</taxon>
    </lineage>
</organism>
<dbReference type="SUPFAM" id="SSF53800">
    <property type="entry name" value="Chelatase"/>
    <property type="match status" value="1"/>
</dbReference>
<evidence type="ECO:0000256" key="1">
    <source>
        <dbReference type="ARBA" id="ARBA00007718"/>
    </source>
</evidence>
<feature type="binding site" evidence="9">
    <location>
        <position position="202"/>
    </location>
    <ligand>
        <name>Fe(2+)</name>
        <dbReference type="ChEBI" id="CHEBI:29033"/>
    </ligand>
</feature>
<dbReference type="HAMAP" id="MF_00323">
    <property type="entry name" value="Ferrochelatase"/>
    <property type="match status" value="1"/>
</dbReference>
<comment type="catalytic activity">
    <reaction evidence="8">
        <text>Fe-coproporphyrin III + 2 H(+) = coproporphyrin III + Fe(2+)</text>
        <dbReference type="Rhea" id="RHEA:49572"/>
        <dbReference type="ChEBI" id="CHEBI:15378"/>
        <dbReference type="ChEBI" id="CHEBI:29033"/>
        <dbReference type="ChEBI" id="CHEBI:68438"/>
        <dbReference type="ChEBI" id="CHEBI:131725"/>
        <dbReference type="EC" id="4.99.1.9"/>
    </reaction>
    <physiologicalReaction direction="right-to-left" evidence="8">
        <dbReference type="Rhea" id="RHEA:49574"/>
    </physiologicalReaction>
</comment>
<evidence type="ECO:0000256" key="6">
    <source>
        <dbReference type="ARBA" id="ARBA00023239"/>
    </source>
</evidence>
<keyword evidence="5 9" id="KW-0350">Heme biosynthesis</keyword>
<gene>
    <name evidence="9 11" type="primary">hemH</name>
    <name evidence="11" type="ORF">ACFODO_17470</name>
    <name evidence="12" type="ORF">C9E89_006930</name>
</gene>
<keyword evidence="7 9" id="KW-0627">Porphyrin biosynthesis</keyword>
<keyword evidence="3 9" id="KW-0479">Metal-binding</keyword>
<comment type="catalytic activity">
    <reaction evidence="9 10">
        <text>heme b + 2 H(+) = protoporphyrin IX + Fe(2+)</text>
        <dbReference type="Rhea" id="RHEA:22584"/>
        <dbReference type="ChEBI" id="CHEBI:15378"/>
        <dbReference type="ChEBI" id="CHEBI:29033"/>
        <dbReference type="ChEBI" id="CHEBI:57306"/>
        <dbReference type="ChEBI" id="CHEBI:60344"/>
        <dbReference type="EC" id="4.98.1.1"/>
    </reaction>
</comment>